<dbReference type="RefSeq" id="WP_009589156.1">
    <property type="nucleotide sequence ID" value="NZ_AP025565.1"/>
</dbReference>
<feature type="transmembrane region" description="Helical" evidence="1">
    <location>
        <begin position="20"/>
        <end position="38"/>
    </location>
</feature>
<comment type="caution">
    <text evidence="2">The sequence shown here is derived from an EMBL/GenBank/DDBJ whole genome shotgun (WGS) entry which is preliminary data.</text>
</comment>
<reference evidence="2" key="1">
    <citation type="journal article" date="2022" name="Clin. Infect. Dis.">
        <title>Association between Clostridium innocuum and antibiotic-associated diarrhea in adults and children: A cross-sectional study and comparative genomics analysis.</title>
        <authorList>
            <person name="Cherny K.E."/>
            <person name="Muscat E.B."/>
            <person name="Balaji A."/>
            <person name="Mukherjee J."/>
            <person name="Ozer E.A."/>
            <person name="Angarone M.P."/>
            <person name="Hauser A.R."/>
            <person name="Sichel J.S."/>
            <person name="Amponsah E."/>
            <person name="Kociolek L.K."/>
        </authorList>
    </citation>
    <scope>NUCLEOTIDE SEQUENCE</scope>
    <source>
        <strain evidence="2">NU1-AC-029v</strain>
    </source>
</reference>
<evidence type="ECO:0000313" key="2">
    <source>
        <dbReference type="EMBL" id="MCR0231488.1"/>
    </source>
</evidence>
<accession>A0AAP2XUF5</accession>
<keyword evidence="1" id="KW-0812">Transmembrane</keyword>
<evidence type="ECO:0000256" key="1">
    <source>
        <dbReference type="SAM" id="Phobius"/>
    </source>
</evidence>
<dbReference type="Proteomes" id="UP001203972">
    <property type="component" value="Unassembled WGS sequence"/>
</dbReference>
<name>A0AAP2XUF5_CLOIN</name>
<protein>
    <submittedName>
        <fullName evidence="2">Uncharacterized protein</fullName>
    </submittedName>
</protein>
<dbReference type="AlphaFoldDB" id="A0AAP2XUF5"/>
<organism evidence="2 3">
    <name type="scientific">Clostridium innocuum</name>
    <dbReference type="NCBI Taxonomy" id="1522"/>
    <lineage>
        <taxon>Bacteria</taxon>
        <taxon>Bacillati</taxon>
        <taxon>Bacillota</taxon>
        <taxon>Clostridia</taxon>
        <taxon>Eubacteriales</taxon>
        <taxon>Clostridiaceae</taxon>
        <taxon>Clostridium</taxon>
    </lineage>
</organism>
<dbReference type="EMBL" id="JAKTMA010000002">
    <property type="protein sequence ID" value="MCR0231488.1"/>
    <property type="molecule type" value="Genomic_DNA"/>
</dbReference>
<sequence>MEVSLKKQYTAVVRMQEYHFWWNAGIFYRMYLTCILIIDEDAVSSRDSNVRKPYP</sequence>
<keyword evidence="1" id="KW-0472">Membrane</keyword>
<evidence type="ECO:0000313" key="3">
    <source>
        <dbReference type="Proteomes" id="UP001203972"/>
    </source>
</evidence>
<proteinExistence type="predicted"/>
<keyword evidence="1" id="KW-1133">Transmembrane helix</keyword>
<gene>
    <name evidence="2" type="ORF">MKC95_01725</name>
</gene>